<dbReference type="EMBL" id="JAODNV010000014">
    <property type="protein sequence ID" value="MCT8991320.1"/>
    <property type="molecule type" value="Genomic_DNA"/>
</dbReference>
<dbReference type="InterPro" id="IPR044505">
    <property type="entry name" value="GlgX_Isoamylase_N_E_set"/>
</dbReference>
<keyword evidence="2" id="KW-0378">Hydrolase</keyword>
<evidence type="ECO:0000256" key="4">
    <source>
        <dbReference type="SAM" id="MobiDB-lite"/>
    </source>
</evidence>
<dbReference type="InterPro" id="IPR013780">
    <property type="entry name" value="Glyco_hydro_b"/>
</dbReference>
<dbReference type="PANTHER" id="PTHR43002">
    <property type="entry name" value="GLYCOGEN DEBRANCHING ENZYME"/>
    <property type="match status" value="1"/>
</dbReference>
<dbReference type="SUPFAM" id="SSF81296">
    <property type="entry name" value="E set domains"/>
    <property type="match status" value="1"/>
</dbReference>
<dbReference type="CDD" id="cd11326">
    <property type="entry name" value="AmyAc_Glg_debranch"/>
    <property type="match status" value="1"/>
</dbReference>
<evidence type="ECO:0000256" key="3">
    <source>
        <dbReference type="ARBA" id="ARBA00023295"/>
    </source>
</evidence>
<dbReference type="GO" id="GO:0005980">
    <property type="term" value="P:glycogen catabolic process"/>
    <property type="evidence" value="ECO:0007669"/>
    <property type="project" value="InterPro"/>
</dbReference>
<dbReference type="RefSeq" id="WP_261516242.1">
    <property type="nucleotide sequence ID" value="NZ_JAODNV010000014.1"/>
</dbReference>
<sequence length="691" mass="78957">MRVEAGLPYPLGATWDGSGVNVAVFSAHASKIELCLFDAKGKREIRRVPLPEYTHEVWHGYFPDLRPGQVYGLRAHGPYDPANGHRFNPAKLLIDPYAKLLLGDLRWHDACFGYRVGSPRLDLSMDRRDSAFVMPKCVVTDTAATWGNDVRPQTAWPDTIIYEAHVKGMTALHPKVPEQLRGTFGGLADSRVIDYLVKLGITAIELLPVQAFFDDRYLVEKRLTNYWGYNTIGFFAPAPRYISPGGGLHEFKRMVRKLHEAGIEVILDVVYNHTAEGNEMGPTLSFRGLDNASYYILGDDPRYYYDTTGCGNTLNLKHPRVLQMVMDSLRYWVEECHVDGFRFDLATALGRERDNFEPSSVFFDTLRQDPVLSRVKLIAEPWDLGPDGYQLGNFPPGWAEWNGAYRDWVRSFWRGDEHVAPSLASGLLGSASLFDKRGRKPWSSINFVTAHDGFTLKDLYSYNERHNEANQEENRDGHSDNRSWNCGAEGPTDDPEIRALRDRMRRNAIATMFLSQGTPMLLMGDEVGRTQHGNNNAYCQDNEMNWLPWEGYEPEDEEFLKFVRRLILYRKARARLRTKRFLHGDMIADKFKDVSWLRPSGEPMTDEDWTNPDLRSLGLLHCDERGQCILLLINGFHEPVEFSLASELGAAGWKLVMRTDNGRWPVWEAMRVPHTFELADRSMAVLEGRLR</sequence>
<dbReference type="InterPro" id="IPR011837">
    <property type="entry name" value="Glycogen_debranch_GlgX"/>
</dbReference>
<dbReference type="Pfam" id="PF02922">
    <property type="entry name" value="CBM_48"/>
    <property type="match status" value="1"/>
</dbReference>
<dbReference type="SUPFAM" id="SSF51011">
    <property type="entry name" value="Glycosyl hydrolase domain"/>
    <property type="match status" value="1"/>
</dbReference>
<organism evidence="6 7">
    <name type="scientific">Chelativorans petroleitrophicus</name>
    <dbReference type="NCBI Taxonomy" id="2975484"/>
    <lineage>
        <taxon>Bacteria</taxon>
        <taxon>Pseudomonadati</taxon>
        <taxon>Pseudomonadota</taxon>
        <taxon>Alphaproteobacteria</taxon>
        <taxon>Hyphomicrobiales</taxon>
        <taxon>Phyllobacteriaceae</taxon>
        <taxon>Chelativorans</taxon>
    </lineage>
</organism>
<comment type="caution">
    <text evidence="6">The sequence shown here is derived from an EMBL/GenBank/DDBJ whole genome shotgun (WGS) entry which is preliminary data.</text>
</comment>
<dbReference type="Gene3D" id="2.60.40.10">
    <property type="entry name" value="Immunoglobulins"/>
    <property type="match status" value="1"/>
</dbReference>
<name>A0A9X2XBQ1_9HYPH</name>
<dbReference type="Proteomes" id="UP001149009">
    <property type="component" value="Unassembled WGS sequence"/>
</dbReference>
<reference evidence="6" key="1">
    <citation type="submission" date="2022-08" db="EMBL/GenBank/DDBJ databases">
        <title>Chelativorans sichuanense sp. nov., a paraffin oil-degrading bacterium isolated from a mixture of oil-based drill cuttings and paddy soil.</title>
        <authorList>
            <person name="Yu J."/>
            <person name="Liu H."/>
            <person name="Chen Q."/>
        </authorList>
    </citation>
    <scope>NUCLEOTIDE SEQUENCE</scope>
    <source>
        <strain evidence="6">SCAU 2101</strain>
    </source>
</reference>
<proteinExistence type="inferred from homology"/>
<evidence type="ECO:0000256" key="2">
    <source>
        <dbReference type="ARBA" id="ARBA00022801"/>
    </source>
</evidence>
<keyword evidence="7" id="KW-1185">Reference proteome</keyword>
<dbReference type="CDD" id="cd02856">
    <property type="entry name" value="E_set_GDE_Isoamylase_N"/>
    <property type="match status" value="1"/>
</dbReference>
<dbReference type="GO" id="GO:0004135">
    <property type="term" value="F:amylo-alpha-1,6-glucosidase activity"/>
    <property type="evidence" value="ECO:0007669"/>
    <property type="project" value="InterPro"/>
</dbReference>
<evidence type="ECO:0000259" key="5">
    <source>
        <dbReference type="SMART" id="SM00642"/>
    </source>
</evidence>
<dbReference type="InterPro" id="IPR004193">
    <property type="entry name" value="Glyco_hydro_13_N"/>
</dbReference>
<comment type="similarity">
    <text evidence="1">Belongs to the glycosyl hydrolase 13 family.</text>
</comment>
<evidence type="ECO:0000313" key="7">
    <source>
        <dbReference type="Proteomes" id="UP001149009"/>
    </source>
</evidence>
<dbReference type="SMART" id="SM00642">
    <property type="entry name" value="Aamy"/>
    <property type="match status" value="1"/>
</dbReference>
<evidence type="ECO:0000256" key="1">
    <source>
        <dbReference type="ARBA" id="ARBA00008061"/>
    </source>
</evidence>
<dbReference type="SUPFAM" id="SSF51445">
    <property type="entry name" value="(Trans)glycosidases"/>
    <property type="match status" value="1"/>
</dbReference>
<feature type="region of interest" description="Disordered" evidence="4">
    <location>
        <begin position="468"/>
        <end position="492"/>
    </location>
</feature>
<gene>
    <name evidence="6" type="primary">glgX</name>
    <name evidence="6" type="ORF">NYR54_13630</name>
</gene>
<dbReference type="InterPro" id="IPR017853">
    <property type="entry name" value="GH"/>
</dbReference>
<keyword evidence="3" id="KW-0326">Glycosidase</keyword>
<dbReference type="InterPro" id="IPR006047">
    <property type="entry name" value="GH13_cat_dom"/>
</dbReference>
<dbReference type="InterPro" id="IPR014756">
    <property type="entry name" value="Ig_E-set"/>
</dbReference>
<dbReference type="Gene3D" id="2.60.40.1180">
    <property type="entry name" value="Golgi alpha-mannosidase II"/>
    <property type="match status" value="1"/>
</dbReference>
<dbReference type="Gene3D" id="3.20.20.80">
    <property type="entry name" value="Glycosidases"/>
    <property type="match status" value="1"/>
</dbReference>
<dbReference type="InterPro" id="IPR013783">
    <property type="entry name" value="Ig-like_fold"/>
</dbReference>
<dbReference type="Pfam" id="PF00128">
    <property type="entry name" value="Alpha-amylase"/>
    <property type="match status" value="1"/>
</dbReference>
<evidence type="ECO:0000313" key="6">
    <source>
        <dbReference type="EMBL" id="MCT8991320.1"/>
    </source>
</evidence>
<feature type="domain" description="Glycosyl hydrolase family 13 catalytic" evidence="5">
    <location>
        <begin position="188"/>
        <end position="570"/>
    </location>
</feature>
<dbReference type="NCBIfam" id="TIGR02100">
    <property type="entry name" value="glgX_debranch"/>
    <property type="match status" value="1"/>
</dbReference>
<feature type="compositionally biased region" description="Basic and acidic residues" evidence="4">
    <location>
        <begin position="468"/>
        <end position="481"/>
    </location>
</feature>
<protein>
    <submittedName>
        <fullName evidence="6">Glycogen debranching protein GlgX</fullName>
    </submittedName>
</protein>
<accession>A0A9X2XBQ1</accession>
<dbReference type="AlphaFoldDB" id="A0A9X2XBQ1"/>